<dbReference type="EMBL" id="KB297286">
    <property type="protein sequence ID" value="ELU10692.1"/>
    <property type="molecule type" value="Genomic_DNA"/>
</dbReference>
<dbReference type="EnsemblMetazoa" id="CapteT191059">
    <property type="protein sequence ID" value="CapteP191059"/>
    <property type="gene ID" value="CapteG191059"/>
</dbReference>
<evidence type="ECO:0000313" key="3">
    <source>
        <dbReference type="EnsemblMetazoa" id="CapteP191058"/>
    </source>
</evidence>
<protein>
    <submittedName>
        <fullName evidence="1 3">Uncharacterized protein</fullName>
    </submittedName>
</protein>
<dbReference type="EMBL" id="AMQN01005981">
    <property type="status" value="NOT_ANNOTATED_CDS"/>
    <property type="molecule type" value="Genomic_DNA"/>
</dbReference>
<evidence type="ECO:0000313" key="2">
    <source>
        <dbReference type="EMBL" id="ELU10693.1"/>
    </source>
</evidence>
<name>R7UWR9_CAPTE</name>
<proteinExistence type="predicted"/>
<gene>
    <name evidence="1" type="ORF">CAPTEDRAFT_191058</name>
    <name evidence="2" type="ORF">CAPTEDRAFT_191059</name>
</gene>
<dbReference type="EMBL" id="AMQN01005983">
    <property type="status" value="NOT_ANNOTATED_CDS"/>
    <property type="molecule type" value="Genomic_DNA"/>
</dbReference>
<reference evidence="4" key="1">
    <citation type="submission" date="2012-12" db="EMBL/GenBank/DDBJ databases">
        <authorList>
            <person name="Hellsten U."/>
            <person name="Grimwood J."/>
            <person name="Chapman J.A."/>
            <person name="Shapiro H."/>
            <person name="Aerts A."/>
            <person name="Otillar R.P."/>
            <person name="Terry A.Y."/>
            <person name="Boore J.L."/>
            <person name="Simakov O."/>
            <person name="Marletaz F."/>
            <person name="Cho S.-J."/>
            <person name="Edsinger-Gonzales E."/>
            <person name="Havlak P."/>
            <person name="Kuo D.-H."/>
            <person name="Larsson T."/>
            <person name="Lv J."/>
            <person name="Arendt D."/>
            <person name="Savage R."/>
            <person name="Osoegawa K."/>
            <person name="de Jong P."/>
            <person name="Lindberg D.R."/>
            <person name="Seaver E.C."/>
            <person name="Weisblat D.A."/>
            <person name="Putnam N.H."/>
            <person name="Grigoriev I.V."/>
            <person name="Rokhsar D.S."/>
        </authorList>
    </citation>
    <scope>NUCLEOTIDE SEQUENCE</scope>
    <source>
        <strain evidence="4">I ESC-2004</strain>
    </source>
</reference>
<dbReference type="EnsemblMetazoa" id="CapteT191058">
    <property type="protein sequence ID" value="CapteP191058"/>
    <property type="gene ID" value="CapteG191058"/>
</dbReference>
<dbReference type="HOGENOM" id="CLU_892101_0_0_1"/>
<evidence type="ECO:0000313" key="1">
    <source>
        <dbReference type="EMBL" id="ELU10692.1"/>
    </source>
</evidence>
<sequence length="312" mass="36835">MHDPCTEKSRYGLPELAYWPFFSDNNVDPFFDWERTAFRLVDSKCENGSAKTVQLLYCSCNGHEKYIEVKIENGIMRFSNNYPKFEYEVEYEEGSWYILETIAGFNYTLLVYNPNHDEQPRPLAILPLWNYPFFILFSATCQLEYMFKCEILLNSTINPIQRVDLAYEREGEVQTEILGGFDMHIVHDDTLTMFDIAFENSNTDEIVKFEFYLYNHADANSDYLMWKTDREGGYDTGADLFLEENHFDFEFCLYPLSLHQYYENGTVKQVYVHSGSSEHNYHIVEFAIAQQGDYTPVIRLDNYRSTRCSEYT</sequence>
<dbReference type="EMBL" id="AMQN01005980">
    <property type="status" value="NOT_ANNOTATED_CDS"/>
    <property type="molecule type" value="Genomic_DNA"/>
</dbReference>
<reference evidence="1 4" key="2">
    <citation type="journal article" date="2013" name="Nature">
        <title>Insights into bilaterian evolution from three spiralian genomes.</title>
        <authorList>
            <person name="Simakov O."/>
            <person name="Marletaz F."/>
            <person name="Cho S.J."/>
            <person name="Edsinger-Gonzales E."/>
            <person name="Havlak P."/>
            <person name="Hellsten U."/>
            <person name="Kuo D.H."/>
            <person name="Larsson T."/>
            <person name="Lv J."/>
            <person name="Arendt D."/>
            <person name="Savage R."/>
            <person name="Osoegawa K."/>
            <person name="de Jong P."/>
            <person name="Grimwood J."/>
            <person name="Chapman J.A."/>
            <person name="Shapiro H."/>
            <person name="Aerts A."/>
            <person name="Otillar R.P."/>
            <person name="Terry A.Y."/>
            <person name="Boore J.L."/>
            <person name="Grigoriev I.V."/>
            <person name="Lindberg D.R."/>
            <person name="Seaver E.C."/>
            <person name="Weisblat D.A."/>
            <person name="Putnam N.H."/>
            <person name="Rokhsar D.S."/>
        </authorList>
    </citation>
    <scope>NUCLEOTIDE SEQUENCE</scope>
    <source>
        <strain evidence="1 4">I ESC-2004</strain>
    </source>
</reference>
<dbReference type="AlphaFoldDB" id="R7UWR9"/>
<dbReference type="EMBL" id="KB297286">
    <property type="protein sequence ID" value="ELU10693.1"/>
    <property type="molecule type" value="Genomic_DNA"/>
</dbReference>
<evidence type="ECO:0000313" key="4">
    <source>
        <dbReference type="Proteomes" id="UP000014760"/>
    </source>
</evidence>
<organism evidence="1">
    <name type="scientific">Capitella teleta</name>
    <name type="common">Polychaete worm</name>
    <dbReference type="NCBI Taxonomy" id="283909"/>
    <lineage>
        <taxon>Eukaryota</taxon>
        <taxon>Metazoa</taxon>
        <taxon>Spiralia</taxon>
        <taxon>Lophotrochozoa</taxon>
        <taxon>Annelida</taxon>
        <taxon>Polychaeta</taxon>
        <taxon>Sedentaria</taxon>
        <taxon>Scolecida</taxon>
        <taxon>Capitellidae</taxon>
        <taxon>Capitella</taxon>
    </lineage>
</organism>
<dbReference type="Proteomes" id="UP000014760">
    <property type="component" value="Unassembled WGS sequence"/>
</dbReference>
<accession>R7UWR9</accession>
<reference evidence="3" key="3">
    <citation type="submission" date="2015-06" db="UniProtKB">
        <authorList>
            <consortium name="EnsemblMetazoa"/>
        </authorList>
    </citation>
    <scope>IDENTIFICATION</scope>
</reference>
<keyword evidence="4" id="KW-1185">Reference proteome</keyword>